<evidence type="ECO:0000256" key="6">
    <source>
        <dbReference type="ARBA" id="ARBA00023136"/>
    </source>
</evidence>
<keyword evidence="5 8" id="KW-1133">Transmembrane helix</keyword>
<sequence>MSSLIIAALLGIALIVILIAVVKLHPFLALMLGSAATAILAGVPYDKSFASFTTGVGSTVSGVGLLIALGGIIGILLTRSGGADVIVDTILAKAPKNKLGWAMALSAFIVGIPLFFEVGVVILIPIILLVARRAKMPVVALGIPALAGLSALHAFVPPHPGPLVAIDALHAHLGMTLGLGLLIAVPTVILSGPLLARLMVRWVPIMAPGAETSAQSEGESEGNSGQSGRPSFLEAVSVIILPVLLMLAASVVDLAGLKASPAGRAIVWVGTPLEALTITTVYAMVLLAFRAGWAREKLNSIVGSSFASIAGILLIVAAGGGFKQTLVDSGIGEVIAHSITEANMNPLFAGWLVAVLIRLATGSATVATVTASGIIAPLAVNLSPVQLSLLVLAIGAGSIFLSHVNDAGFWLVKEYFGMTVGQTFKTWSLMETALSVCGLVIVLLVSVVVH</sequence>
<dbReference type="EMBL" id="NEKC01000008">
    <property type="protein sequence ID" value="OTA29113.1"/>
    <property type="molecule type" value="Genomic_DNA"/>
</dbReference>
<gene>
    <name evidence="9" type="ORF">B9T39_04320</name>
</gene>
<feature type="transmembrane region" description="Helical" evidence="8">
    <location>
        <begin position="57"/>
        <end position="79"/>
    </location>
</feature>
<comment type="similarity">
    <text evidence="7">Belongs to the GntP permease family.</text>
</comment>
<feature type="transmembrane region" description="Helical" evidence="8">
    <location>
        <begin position="176"/>
        <end position="196"/>
    </location>
</feature>
<evidence type="ECO:0000313" key="9">
    <source>
        <dbReference type="EMBL" id="OTA29113.1"/>
    </source>
</evidence>
<dbReference type="Pfam" id="PF02447">
    <property type="entry name" value="GntP_permease"/>
    <property type="match status" value="1"/>
</dbReference>
<feature type="transmembrane region" description="Helical" evidence="8">
    <location>
        <begin position="348"/>
        <end position="375"/>
    </location>
</feature>
<dbReference type="Proteomes" id="UP000243540">
    <property type="component" value="Unassembled WGS sequence"/>
</dbReference>
<protein>
    <submittedName>
        <fullName evidence="9">Gluconate transporter</fullName>
    </submittedName>
</protein>
<dbReference type="OrthoDB" id="4325159at2"/>
<keyword evidence="2" id="KW-0813">Transport</keyword>
<evidence type="ECO:0000256" key="2">
    <source>
        <dbReference type="ARBA" id="ARBA00022448"/>
    </source>
</evidence>
<dbReference type="GO" id="GO:0005886">
    <property type="term" value="C:plasma membrane"/>
    <property type="evidence" value="ECO:0007669"/>
    <property type="project" value="UniProtKB-SubCell"/>
</dbReference>
<evidence type="ECO:0000256" key="4">
    <source>
        <dbReference type="ARBA" id="ARBA00022692"/>
    </source>
</evidence>
<feature type="transmembrane region" description="Helical" evidence="8">
    <location>
        <begin position="5"/>
        <end position="22"/>
    </location>
</feature>
<dbReference type="PIRSF" id="PIRSF002746">
    <property type="entry name" value="Gluconate_transporter"/>
    <property type="match status" value="1"/>
</dbReference>
<keyword evidence="3" id="KW-1003">Cell membrane</keyword>
<keyword evidence="4 8" id="KW-0812">Transmembrane</keyword>
<evidence type="ECO:0000256" key="8">
    <source>
        <dbReference type="SAM" id="Phobius"/>
    </source>
</evidence>
<feature type="transmembrane region" description="Helical" evidence="8">
    <location>
        <begin position="232"/>
        <end position="254"/>
    </location>
</feature>
<feature type="transmembrane region" description="Helical" evidence="8">
    <location>
        <begin position="138"/>
        <end position="156"/>
    </location>
</feature>
<proteinExistence type="inferred from homology"/>
<dbReference type="NCBIfam" id="TIGR00791">
    <property type="entry name" value="gntP"/>
    <property type="match status" value="1"/>
</dbReference>
<keyword evidence="6 8" id="KW-0472">Membrane</keyword>
<evidence type="ECO:0000256" key="5">
    <source>
        <dbReference type="ARBA" id="ARBA00022989"/>
    </source>
</evidence>
<feature type="transmembrane region" description="Helical" evidence="8">
    <location>
        <begin position="387"/>
        <end position="412"/>
    </location>
</feature>
<feature type="transmembrane region" description="Helical" evidence="8">
    <location>
        <begin position="432"/>
        <end position="449"/>
    </location>
</feature>
<feature type="transmembrane region" description="Helical" evidence="8">
    <location>
        <begin position="28"/>
        <end position="45"/>
    </location>
</feature>
<evidence type="ECO:0000256" key="1">
    <source>
        <dbReference type="ARBA" id="ARBA00004651"/>
    </source>
</evidence>
<comment type="subcellular location">
    <subcellularLocation>
        <location evidence="1">Cell membrane</location>
        <topology evidence="1">Multi-pass membrane protein</topology>
    </subcellularLocation>
</comment>
<accession>A0A1Y2T1J8</accession>
<dbReference type="AlphaFoldDB" id="A0A1Y2T1J8"/>
<feature type="transmembrane region" description="Helical" evidence="8">
    <location>
        <begin position="99"/>
        <end position="131"/>
    </location>
</feature>
<dbReference type="PANTHER" id="PTHR30354:SF22">
    <property type="entry name" value="HIGH-AFFINITY GLUCONATE TRANSPORTER"/>
    <property type="match status" value="1"/>
</dbReference>
<organism evidence="9 10">
    <name type="scientific">Alloscardovia macacae</name>
    <dbReference type="NCBI Taxonomy" id="1160091"/>
    <lineage>
        <taxon>Bacteria</taxon>
        <taxon>Bacillati</taxon>
        <taxon>Actinomycetota</taxon>
        <taxon>Actinomycetes</taxon>
        <taxon>Bifidobacteriales</taxon>
        <taxon>Bifidobacteriaceae</taxon>
        <taxon>Alloscardovia</taxon>
    </lineage>
</organism>
<reference evidence="9 10" key="1">
    <citation type="submission" date="2017-04" db="EMBL/GenBank/DDBJ databases">
        <title>Draft genome sequences of Alloscardovia macacae UMA81211 and UMA81212 isolated from the feces of a rhesus macaque (Macaca mulatta).</title>
        <authorList>
            <person name="Albert K."/>
            <person name="Sela D.A."/>
        </authorList>
    </citation>
    <scope>NUCLEOTIDE SEQUENCE [LARGE SCALE GENOMIC DNA]</scope>
    <source>
        <strain evidence="9 10">UMA81212</strain>
    </source>
</reference>
<dbReference type="GO" id="GO:0015128">
    <property type="term" value="F:gluconate transmembrane transporter activity"/>
    <property type="evidence" value="ECO:0007669"/>
    <property type="project" value="InterPro"/>
</dbReference>
<feature type="transmembrane region" description="Helical" evidence="8">
    <location>
        <begin position="266"/>
        <end position="289"/>
    </location>
</feature>
<evidence type="ECO:0000256" key="7">
    <source>
        <dbReference type="ARBA" id="ARBA00049663"/>
    </source>
</evidence>
<dbReference type="RefSeq" id="WP_086106594.1">
    <property type="nucleotide sequence ID" value="NZ_NEKB01000006.1"/>
</dbReference>
<dbReference type="STRING" id="1160091.B9T39_04320"/>
<dbReference type="InterPro" id="IPR003474">
    <property type="entry name" value="Glcn_transporter"/>
</dbReference>
<evidence type="ECO:0000313" key="10">
    <source>
        <dbReference type="Proteomes" id="UP000243540"/>
    </source>
</evidence>
<name>A0A1Y2T1J8_9BIFI</name>
<evidence type="ECO:0000256" key="3">
    <source>
        <dbReference type="ARBA" id="ARBA00022475"/>
    </source>
</evidence>
<dbReference type="PANTHER" id="PTHR30354">
    <property type="entry name" value="GNT FAMILY GLUCONATE TRANSPORTER"/>
    <property type="match status" value="1"/>
</dbReference>
<feature type="transmembrane region" description="Helical" evidence="8">
    <location>
        <begin position="301"/>
        <end position="322"/>
    </location>
</feature>
<comment type="caution">
    <text evidence="9">The sequence shown here is derived from an EMBL/GenBank/DDBJ whole genome shotgun (WGS) entry which is preliminary data.</text>
</comment>